<keyword evidence="1" id="KW-1133">Transmembrane helix</keyword>
<dbReference type="RefSeq" id="WP_039000506.1">
    <property type="nucleotide sequence ID" value="NZ_CP014327.1"/>
</dbReference>
<accession>A0A126V4F4</accession>
<feature type="transmembrane region" description="Helical" evidence="1">
    <location>
        <begin position="35"/>
        <end position="54"/>
    </location>
</feature>
<evidence type="ECO:0000256" key="1">
    <source>
        <dbReference type="SAM" id="Phobius"/>
    </source>
</evidence>
<name>A0A126V4F4_9RHOB</name>
<reference evidence="2 3" key="1">
    <citation type="submission" date="2016-02" db="EMBL/GenBank/DDBJ databases">
        <title>Complete genome sequence of Halocynthiibacter arcticus PAMC 20958t from arctic marine sediment.</title>
        <authorList>
            <person name="Lee Y.M."/>
            <person name="Baek K."/>
            <person name="Lee H.K."/>
            <person name="Shin S.C."/>
        </authorList>
    </citation>
    <scope>NUCLEOTIDE SEQUENCE [LARGE SCALE GENOMIC DNA]</scope>
    <source>
        <strain evidence="2">PAMC 20958</strain>
    </source>
</reference>
<gene>
    <name evidence="2" type="ORF">RC74_19695</name>
</gene>
<keyword evidence="1" id="KW-0812">Transmembrane</keyword>
<evidence type="ECO:0000313" key="2">
    <source>
        <dbReference type="EMBL" id="AML53180.1"/>
    </source>
</evidence>
<dbReference type="STRING" id="1579316.RC74_19695"/>
<keyword evidence="3" id="KW-1185">Reference proteome</keyword>
<feature type="transmembrane region" description="Helical" evidence="1">
    <location>
        <begin position="66"/>
        <end position="84"/>
    </location>
</feature>
<protein>
    <submittedName>
        <fullName evidence="2">Uncharacterized protein</fullName>
    </submittedName>
</protein>
<proteinExistence type="predicted"/>
<dbReference type="AlphaFoldDB" id="A0A126V4F4"/>
<feature type="transmembrane region" description="Helical" evidence="1">
    <location>
        <begin position="6"/>
        <end position="23"/>
    </location>
</feature>
<dbReference type="Proteomes" id="UP000070371">
    <property type="component" value="Chromosome"/>
</dbReference>
<evidence type="ECO:0000313" key="3">
    <source>
        <dbReference type="Proteomes" id="UP000070371"/>
    </source>
</evidence>
<organism evidence="2 3">
    <name type="scientific">Falsihalocynthiibacter arcticus</name>
    <dbReference type="NCBI Taxonomy" id="1579316"/>
    <lineage>
        <taxon>Bacteria</taxon>
        <taxon>Pseudomonadati</taxon>
        <taxon>Pseudomonadota</taxon>
        <taxon>Alphaproteobacteria</taxon>
        <taxon>Rhodobacterales</taxon>
        <taxon>Roseobacteraceae</taxon>
        <taxon>Falsihalocynthiibacter</taxon>
    </lineage>
</organism>
<dbReference type="KEGG" id="hat:RC74_19695"/>
<dbReference type="EMBL" id="CP014327">
    <property type="protein sequence ID" value="AML53180.1"/>
    <property type="molecule type" value="Genomic_DNA"/>
</dbReference>
<keyword evidence="1" id="KW-0472">Membrane</keyword>
<sequence>MTITELYLRLFFVAAPAIVTYFAARRVLHSRSDHWAVYIINVAWGAYVTVYIGRDILLATSLPIEAFAVATTPVVFWIATVAFCNRRNNSTRRYASSHKRPSDEHEFSI</sequence>